<evidence type="ECO:0000256" key="3">
    <source>
        <dbReference type="ARBA" id="ARBA00023295"/>
    </source>
</evidence>
<dbReference type="Gene3D" id="2.60.40.1180">
    <property type="entry name" value="Golgi alpha-mannosidase II"/>
    <property type="match status" value="1"/>
</dbReference>
<dbReference type="InterPro" id="IPR011013">
    <property type="entry name" value="Gal_mutarotase_sf_dom"/>
</dbReference>
<feature type="domain" description="Glycoside hydrolase family 31 TIM barrel" evidence="5">
    <location>
        <begin position="255"/>
        <end position="574"/>
    </location>
</feature>
<dbReference type="Gene3D" id="2.60.40.1760">
    <property type="entry name" value="glycosyl hydrolase (family 31)"/>
    <property type="match status" value="1"/>
</dbReference>
<feature type="domain" description="Glycoside hydrolase family 31 N-terminal" evidence="6">
    <location>
        <begin position="72"/>
        <end position="214"/>
    </location>
</feature>
<keyword evidence="2 4" id="KW-0378">Hydrolase</keyword>
<dbReference type="SUPFAM" id="SSF74650">
    <property type="entry name" value="Galactose mutarotase-like"/>
    <property type="match status" value="1"/>
</dbReference>
<dbReference type="InterPro" id="IPR017853">
    <property type="entry name" value="GH"/>
</dbReference>
<dbReference type="Pfam" id="PF13802">
    <property type="entry name" value="Gal_mutarotas_2"/>
    <property type="match status" value="1"/>
</dbReference>
<dbReference type="KEGG" id="tac:Ta0298"/>
<evidence type="ECO:0000313" key="8">
    <source>
        <dbReference type="EMBL" id="CAC11443.1"/>
    </source>
</evidence>
<dbReference type="HOGENOM" id="CLU_000631_7_2_2"/>
<dbReference type="GO" id="GO:0004553">
    <property type="term" value="F:hydrolase activity, hydrolyzing O-glycosyl compounds"/>
    <property type="evidence" value="ECO:0007669"/>
    <property type="project" value="InterPro"/>
</dbReference>
<reference evidence="8 9" key="1">
    <citation type="journal article" date="2000" name="Nature">
        <title>The genome sequence of the thermoacidophilic scavenger Thermoplasma acidophilum.</title>
        <authorList>
            <person name="Ruepp A."/>
            <person name="Graml W."/>
            <person name="Santos-Martinez M.L."/>
            <person name="Koretke K.K."/>
            <person name="Volker C."/>
            <person name="Mewes H.W."/>
            <person name="Frishman D."/>
            <person name="Stocker S."/>
            <person name="Lupas A.N."/>
            <person name="Baumeister W."/>
        </authorList>
    </citation>
    <scope>NUCLEOTIDE SEQUENCE [LARGE SCALE GENOMIC DNA]</scope>
    <source>
        <strain evidence="9">ATCC 25905 / DSM 1728 / JCM 9062 / NBRC 15155 / AMRC-C165</strain>
    </source>
</reference>
<keyword evidence="9" id="KW-1185">Reference proteome</keyword>
<dbReference type="Pfam" id="PF21365">
    <property type="entry name" value="Glyco_hydro_31_3rd"/>
    <property type="match status" value="1"/>
</dbReference>
<dbReference type="SMR" id="Q9HLD0"/>
<dbReference type="CDD" id="cd14752">
    <property type="entry name" value="GH31_N"/>
    <property type="match status" value="1"/>
</dbReference>
<evidence type="ECO:0000259" key="5">
    <source>
        <dbReference type="Pfam" id="PF01055"/>
    </source>
</evidence>
<evidence type="ECO:0000259" key="7">
    <source>
        <dbReference type="Pfam" id="PF21365"/>
    </source>
</evidence>
<dbReference type="InParanoid" id="Q9HLD0"/>
<evidence type="ECO:0000259" key="6">
    <source>
        <dbReference type="Pfam" id="PF13802"/>
    </source>
</evidence>
<dbReference type="BRENDA" id="3.2.1.20">
    <property type="organism ID" value="6324"/>
</dbReference>
<organism evidence="8 9">
    <name type="scientific">Thermoplasma acidophilum (strain ATCC 25905 / DSM 1728 / JCM 9062 / NBRC 15155 / AMRC-C165)</name>
    <dbReference type="NCBI Taxonomy" id="273075"/>
    <lineage>
        <taxon>Archaea</taxon>
        <taxon>Methanobacteriati</taxon>
        <taxon>Thermoplasmatota</taxon>
        <taxon>Thermoplasmata</taxon>
        <taxon>Thermoplasmatales</taxon>
        <taxon>Thermoplasmataceae</taxon>
        <taxon>Thermoplasma</taxon>
    </lineage>
</organism>
<dbReference type="Proteomes" id="UP000001024">
    <property type="component" value="Chromosome"/>
</dbReference>
<gene>
    <name evidence="8" type="ordered locus">Ta0298</name>
</gene>
<dbReference type="InterPro" id="IPR025887">
    <property type="entry name" value="Glyco_hydro_31_N_dom"/>
</dbReference>
<proteinExistence type="inferred from homology"/>
<evidence type="ECO:0000256" key="2">
    <source>
        <dbReference type="ARBA" id="ARBA00022801"/>
    </source>
</evidence>
<dbReference type="SUPFAM" id="SSF51011">
    <property type="entry name" value="Glycosyl hydrolase domain"/>
    <property type="match status" value="1"/>
</dbReference>
<evidence type="ECO:0000313" key="9">
    <source>
        <dbReference type="Proteomes" id="UP000001024"/>
    </source>
</evidence>
<dbReference type="GO" id="GO:0030246">
    <property type="term" value="F:carbohydrate binding"/>
    <property type="evidence" value="ECO:0007669"/>
    <property type="project" value="InterPro"/>
</dbReference>
<name>Q9HLD0_THEAC</name>
<dbReference type="Gene3D" id="3.20.20.80">
    <property type="entry name" value="Glycosidases"/>
    <property type="match status" value="1"/>
</dbReference>
<dbReference type="FunCoup" id="Q9HLD0">
    <property type="interactions" value="155"/>
</dbReference>
<dbReference type="EnsemblBacteria" id="CAC11443">
    <property type="protein sequence ID" value="CAC11443"/>
    <property type="gene ID" value="CAC11443"/>
</dbReference>
<dbReference type="InterPro" id="IPR013780">
    <property type="entry name" value="Glyco_hydro_b"/>
</dbReference>
<keyword evidence="3 4" id="KW-0326">Glycosidase</keyword>
<dbReference type="AlphaFoldDB" id="Q9HLD0"/>
<dbReference type="STRING" id="273075.gene:9571515"/>
<dbReference type="PROSITE" id="PS00129">
    <property type="entry name" value="GLYCOSYL_HYDROL_F31_1"/>
    <property type="match status" value="1"/>
</dbReference>
<evidence type="ECO:0000256" key="4">
    <source>
        <dbReference type="RuleBase" id="RU361185"/>
    </source>
</evidence>
<protein>
    <submittedName>
        <fullName evidence="8">Alpha-glucosidase related protein</fullName>
    </submittedName>
</protein>
<dbReference type="eggNOG" id="arCOG03663">
    <property type="taxonomic scope" value="Archaea"/>
</dbReference>
<dbReference type="GO" id="GO:0005975">
    <property type="term" value="P:carbohydrate metabolic process"/>
    <property type="evidence" value="ECO:0007669"/>
    <property type="project" value="InterPro"/>
</dbReference>
<feature type="domain" description="Glycosyl hydrolase family 31 C-terminal" evidence="7">
    <location>
        <begin position="583"/>
        <end position="667"/>
    </location>
</feature>
<evidence type="ECO:0000256" key="1">
    <source>
        <dbReference type="ARBA" id="ARBA00007806"/>
    </source>
</evidence>
<accession>Q9HLD0</accession>
<dbReference type="PANTHER" id="PTHR22762:SF120">
    <property type="entry name" value="HETEROGLYCAN GLUCOSIDASE 1"/>
    <property type="match status" value="1"/>
</dbReference>
<dbReference type="InterPro" id="IPR030458">
    <property type="entry name" value="Glyco_hydro_31_AS"/>
</dbReference>
<dbReference type="InterPro" id="IPR048395">
    <property type="entry name" value="Glyco_hydro_31_C"/>
</dbReference>
<dbReference type="Pfam" id="PF01055">
    <property type="entry name" value="Glyco_hydro_31_2nd"/>
    <property type="match status" value="1"/>
</dbReference>
<dbReference type="SUPFAM" id="SSF51445">
    <property type="entry name" value="(Trans)glycosidases"/>
    <property type="match status" value="1"/>
</dbReference>
<dbReference type="PaxDb" id="273075-Ta0298"/>
<dbReference type="CDD" id="cd06604">
    <property type="entry name" value="GH31_glucosidase_II_MalA"/>
    <property type="match status" value="1"/>
</dbReference>
<dbReference type="InterPro" id="IPR000322">
    <property type="entry name" value="Glyco_hydro_31_TIM"/>
</dbReference>
<sequence>MLDDIRGFMNTFSETMFMDVINYSLTRDRYDSVFLQRQNYRDLGQLKEILTNDDGIKIKFDGYDLKIQGTADGTIKFTWTDGPEIPVTDPEFVKPRLDNGVYEFGDYRLLIEKDGFSIRDVEGTILHREFFPSFGENITHAFELNQGDIIAGLGEKAAPINMIGHVFRLWNHDANGSYGPDSDPLYVNVPIMLHGHAGRFILILYVNAGDATVDVGYSDEHRVSSSFKSKPLAYYVITGNLDTIYEKLSLITGKPQKPPYWAFEFQQSRYSYMDTKEVRDLVDGFASRGIPLGAVYLDIDYMDRFKMFTFDPQRFGDVKQLTEYMEQKGVKLITIMEPSIKMEHGFDLYEEGLKGGYFVKYPDGNVMYAPVWPEMAAFPDFTDEKAREWYASKYDFMRSMGVSGFWHDMNEPAIFVGWGDNTMPRSAVHRIGRHEEVHNLYGYYMDKAAYDHLSKVERPFILSRSGWAGISRYGWIWTGDTETSWKELKQNIITIMHMSMSGITLTGCDIGGFTGSPTPELFIRWLQASLFFPLYRVHSDKKSKRREPWAFGSHEKEIIEIIRLRHSFVPHIYSEAISSSITGLPLVRPVFWADPSRNDLMSVDDEYTFGGSILIAPIVEEHAVIRRIILPSGRWYNISDDRIVEGSLSINVDLSTVPIFVREGSAILRENDGIELHLYLANERRKSILYISDGNDDIKVEVEFDSKSVDINPQKVPKIKAIVMHGFREDELILNGEPIKTSDGIIRLK</sequence>
<dbReference type="PANTHER" id="PTHR22762">
    <property type="entry name" value="ALPHA-GLUCOSIDASE"/>
    <property type="match status" value="1"/>
</dbReference>
<dbReference type="CAZy" id="GH31">
    <property type="family name" value="Glycoside Hydrolase Family 31"/>
</dbReference>
<comment type="similarity">
    <text evidence="1 4">Belongs to the glycosyl hydrolase 31 family.</text>
</comment>
<dbReference type="EMBL" id="AL445063">
    <property type="protein sequence ID" value="CAC11443.1"/>
    <property type="molecule type" value="Genomic_DNA"/>
</dbReference>